<sequence>TKANSFGFLMIALMGLLPGMIRDASPQVVVGMIGPLLISLLLGAIFISIFSAIISVILGYSKELGIAIGLSAMYGFPTSYILCQEVSKARSKNPEEKTAVLDHILPKILIAGFVTVTISSVIIAGIIVNFLH</sequence>
<name>X1E118_9ZZZZ</name>
<feature type="transmembrane region" description="Helical" evidence="1">
    <location>
        <begin position="36"/>
        <end position="58"/>
    </location>
</feature>
<comment type="caution">
    <text evidence="2">The sequence shown here is derived from an EMBL/GenBank/DDBJ whole genome shotgun (WGS) entry which is preliminary data.</text>
</comment>
<proteinExistence type="predicted"/>
<organism evidence="2">
    <name type="scientific">marine sediment metagenome</name>
    <dbReference type="NCBI Taxonomy" id="412755"/>
    <lineage>
        <taxon>unclassified sequences</taxon>
        <taxon>metagenomes</taxon>
        <taxon>ecological metagenomes</taxon>
    </lineage>
</organism>
<feature type="transmembrane region" description="Helical" evidence="1">
    <location>
        <begin position="104"/>
        <end position="131"/>
    </location>
</feature>
<accession>X1E118</accession>
<feature type="transmembrane region" description="Helical" evidence="1">
    <location>
        <begin position="64"/>
        <end position="83"/>
    </location>
</feature>
<evidence type="ECO:0008006" key="3">
    <source>
        <dbReference type="Google" id="ProtNLM"/>
    </source>
</evidence>
<feature type="transmembrane region" description="Helical" evidence="1">
    <location>
        <begin position="6"/>
        <end position="24"/>
    </location>
</feature>
<reference evidence="2" key="1">
    <citation type="journal article" date="2014" name="Front. Microbiol.">
        <title>High frequency of phylogenetically diverse reductive dehalogenase-homologous genes in deep subseafloor sedimentary metagenomes.</title>
        <authorList>
            <person name="Kawai M."/>
            <person name="Futagami T."/>
            <person name="Toyoda A."/>
            <person name="Takaki Y."/>
            <person name="Nishi S."/>
            <person name="Hori S."/>
            <person name="Arai W."/>
            <person name="Tsubouchi T."/>
            <person name="Morono Y."/>
            <person name="Uchiyama I."/>
            <person name="Ito T."/>
            <person name="Fujiyama A."/>
            <person name="Inagaki F."/>
            <person name="Takami H."/>
        </authorList>
    </citation>
    <scope>NUCLEOTIDE SEQUENCE</scope>
    <source>
        <strain evidence="2">Expedition CK06-06</strain>
    </source>
</reference>
<dbReference type="AlphaFoldDB" id="X1E118"/>
<keyword evidence="1" id="KW-0812">Transmembrane</keyword>
<keyword evidence="1" id="KW-0472">Membrane</keyword>
<gene>
    <name evidence="2" type="ORF">S01H4_61825</name>
</gene>
<keyword evidence="1" id="KW-1133">Transmembrane helix</keyword>
<evidence type="ECO:0000256" key="1">
    <source>
        <dbReference type="SAM" id="Phobius"/>
    </source>
</evidence>
<evidence type="ECO:0000313" key="2">
    <source>
        <dbReference type="EMBL" id="GAH14110.1"/>
    </source>
</evidence>
<dbReference type="EMBL" id="BART01036749">
    <property type="protein sequence ID" value="GAH14110.1"/>
    <property type="molecule type" value="Genomic_DNA"/>
</dbReference>
<protein>
    <recommendedName>
        <fullName evidence="3">YidE/YbjL duplication domain-containing protein</fullName>
    </recommendedName>
</protein>
<feature type="non-terminal residue" evidence="2">
    <location>
        <position position="1"/>
    </location>
</feature>